<dbReference type="InterPro" id="IPR036389">
    <property type="entry name" value="RNase_III_sf"/>
</dbReference>
<dbReference type="Gene3D" id="1.10.1520.10">
    <property type="entry name" value="Ribonuclease III domain"/>
    <property type="match status" value="2"/>
</dbReference>
<dbReference type="GO" id="GO:0004525">
    <property type="term" value="F:ribonuclease III activity"/>
    <property type="evidence" value="ECO:0007669"/>
    <property type="project" value="InterPro"/>
</dbReference>
<feature type="domain" description="DRBM" evidence="9">
    <location>
        <begin position="153"/>
        <end position="223"/>
    </location>
</feature>
<evidence type="ECO:0000256" key="8">
    <source>
        <dbReference type="PROSITE-ProRule" id="PRU00266"/>
    </source>
</evidence>
<dbReference type="PROSITE" id="PS50142">
    <property type="entry name" value="RNASE_3_2"/>
    <property type="match status" value="1"/>
</dbReference>
<dbReference type="PANTHER" id="PTHR33604:SF3">
    <property type="entry name" value="OSJNBA0004B13.7 PROTEIN"/>
    <property type="match status" value="1"/>
</dbReference>
<dbReference type="Pfam" id="PF22892">
    <property type="entry name" value="DSRM_MRPL44"/>
    <property type="match status" value="1"/>
</dbReference>
<keyword evidence="3" id="KW-0689">Ribosomal protein</keyword>
<dbReference type="GO" id="GO:0003725">
    <property type="term" value="F:double-stranded RNA binding"/>
    <property type="evidence" value="ECO:0007669"/>
    <property type="project" value="InterPro"/>
</dbReference>
<dbReference type="CDD" id="cd19873">
    <property type="entry name" value="DSRM_MRPL3_like"/>
    <property type="match status" value="1"/>
</dbReference>
<protein>
    <recommendedName>
        <fullName evidence="7">Large ribosomal subunit protein mL44</fullName>
    </recommendedName>
</protein>
<feature type="domain" description="RNase III" evidence="10">
    <location>
        <begin position="1"/>
        <end position="126"/>
    </location>
</feature>
<evidence type="ECO:0000256" key="1">
    <source>
        <dbReference type="ARBA" id="ARBA00004173"/>
    </source>
</evidence>
<dbReference type="SUPFAM" id="SSF69065">
    <property type="entry name" value="RNase III domain-like"/>
    <property type="match status" value="1"/>
</dbReference>
<keyword evidence="4" id="KW-0496">Mitochondrion</keyword>
<dbReference type="GO" id="GO:0006396">
    <property type="term" value="P:RNA processing"/>
    <property type="evidence" value="ECO:0007669"/>
    <property type="project" value="InterPro"/>
</dbReference>
<reference evidence="11" key="1">
    <citation type="submission" date="2022-07" db="EMBL/GenBank/DDBJ databases">
        <title>Genome Sequence of Leucocoprinus birnbaumii.</title>
        <authorList>
            <person name="Buettner E."/>
        </authorList>
    </citation>
    <scope>NUCLEOTIDE SEQUENCE</scope>
    <source>
        <strain evidence="11">VT141</strain>
    </source>
</reference>
<keyword evidence="5" id="KW-0687">Ribonucleoprotein</keyword>
<dbReference type="Gene3D" id="3.30.160.20">
    <property type="match status" value="1"/>
</dbReference>
<keyword evidence="12" id="KW-1185">Reference proteome</keyword>
<dbReference type="InterPro" id="IPR044444">
    <property type="entry name" value="Ribosomal_mL44_DSRM_metazoa"/>
</dbReference>
<evidence type="ECO:0000256" key="4">
    <source>
        <dbReference type="ARBA" id="ARBA00023128"/>
    </source>
</evidence>
<comment type="subcellular location">
    <subcellularLocation>
        <location evidence="1">Mitochondrion</location>
    </subcellularLocation>
</comment>
<dbReference type="AlphaFoldDB" id="A0AAD5VKS8"/>
<sequence>MSTPEAVQKTCTHPSFLTLHRQVYPEAPRPDTNGQLSTLGNALMGMFASEFVHAAYPYLPTRVWKAAVSAYVGSTTCASVAQEMGATPLLRWHRTPKDGSIPAVMHGDALASIPRAIAGLIYQQRSLPSARQFVHSYFLSRQVDIQGMIKFIDPKKALLEMVQKFGREKPVSRLLKETGRFSNSPVYVVGIFSGADKLGEGHGSSLKMAEFRAAEDALHRVYLTRVPDDQIQLPSSTFPLGLGDIFRSGEEGTYTAPEVSMAEITYASSGKSGLSRTLQDRTYVTNLKLSPMPASRYSIRFLFRCFLIPSYLLLVYVFLSSTPPKANTSDTPPVPFLFTAYIPVSSRSLRSLNILLEPFASAASPHLARLILVCPEDLVPQFQLQLAQVIKQEAQYHPDANLDFSLRPIRTTDDLEAETFALALEASTDWVLIMDENGIDDLSESTLSALRDSVFFDYTSPGPYDFVSPTFANETTRSSIRYWQNPYAWKPPLLVPTSSLATFIPPRDTIVFLLPHIDLIKSASRMICGLLSQCYTLRFLLYDRQHILSAIAIKSFQLDLACCSTHLTVHQTQQQGRGSSSLLSWLSQPPFIPKILFSVQEDKPLLEGLLSTHKLSTSDITRIYIPSSQYIYTDWIGSLSILELSNWHIPQITFSLITHTRPQSFKRLLRSLSSALYFGDDTEPNLLNVNINIDSSADPETKSLAQSFPWLHGSQVQINQRVVHGGLLPAIVESWYPHGNDSYGLLLEDDVELSPLFYAWVKMSLLKYRYGDKSNVSPNLFGISLYQQKHLELPPEGRRPFNARDLFSQFQDIQLNTPYLSSIPCSWGAIYFPEHWREFHDYLSTRIAYIHANHEDDPDHEEPIVPDVRSNRWTHSWKKFFIELVYLRGYVMLYPNYADFASLSTNHLEAGLHVRRKISLEKRGLFVLPLIQLPSPPLIDESVSTGLLDLPSERLPDFGDLPVLNLTGSLTTLDSLIQIGQERAEHFNAF</sequence>
<evidence type="ECO:0000256" key="7">
    <source>
        <dbReference type="ARBA" id="ARBA00035187"/>
    </source>
</evidence>
<evidence type="ECO:0000259" key="10">
    <source>
        <dbReference type="PROSITE" id="PS50142"/>
    </source>
</evidence>
<evidence type="ECO:0000256" key="5">
    <source>
        <dbReference type="ARBA" id="ARBA00023274"/>
    </source>
</evidence>
<dbReference type="Gene3D" id="3.90.550.10">
    <property type="entry name" value="Spore Coat Polysaccharide Biosynthesis Protein SpsA, Chain A"/>
    <property type="match status" value="1"/>
</dbReference>
<accession>A0AAD5VKS8</accession>
<name>A0AAD5VKS8_9AGAR</name>
<dbReference type="EMBL" id="JANIEX010001003">
    <property type="protein sequence ID" value="KAJ3561447.1"/>
    <property type="molecule type" value="Genomic_DNA"/>
</dbReference>
<evidence type="ECO:0000313" key="11">
    <source>
        <dbReference type="EMBL" id="KAJ3561447.1"/>
    </source>
</evidence>
<gene>
    <name evidence="11" type="ORF">NP233_g10186</name>
</gene>
<evidence type="ECO:0000256" key="2">
    <source>
        <dbReference type="ARBA" id="ARBA00022884"/>
    </source>
</evidence>
<evidence type="ECO:0000256" key="3">
    <source>
        <dbReference type="ARBA" id="ARBA00022980"/>
    </source>
</evidence>
<dbReference type="PROSITE" id="PS50137">
    <property type="entry name" value="DS_RBD"/>
    <property type="match status" value="1"/>
</dbReference>
<keyword evidence="2 8" id="KW-0694">RNA-binding</keyword>
<comment type="similarity">
    <text evidence="6">Belongs to the ribonuclease III family. Mitochondrion-specific ribosomal protein mL44 subfamily.</text>
</comment>
<dbReference type="InterPro" id="IPR014720">
    <property type="entry name" value="dsRBD_dom"/>
</dbReference>
<dbReference type="SMART" id="SM00358">
    <property type="entry name" value="DSRM"/>
    <property type="match status" value="1"/>
</dbReference>
<proteinExistence type="inferred from homology"/>
<dbReference type="SUPFAM" id="SSF54768">
    <property type="entry name" value="dsRNA-binding domain-like"/>
    <property type="match status" value="1"/>
</dbReference>
<dbReference type="InterPro" id="IPR029044">
    <property type="entry name" value="Nucleotide-diphossugar_trans"/>
</dbReference>
<dbReference type="InterPro" id="IPR044443">
    <property type="entry name" value="Ribosomal_mL44_DSRM_fung"/>
</dbReference>
<organism evidence="11 12">
    <name type="scientific">Leucocoprinus birnbaumii</name>
    <dbReference type="NCBI Taxonomy" id="56174"/>
    <lineage>
        <taxon>Eukaryota</taxon>
        <taxon>Fungi</taxon>
        <taxon>Dikarya</taxon>
        <taxon>Basidiomycota</taxon>
        <taxon>Agaricomycotina</taxon>
        <taxon>Agaricomycetes</taxon>
        <taxon>Agaricomycetidae</taxon>
        <taxon>Agaricales</taxon>
        <taxon>Agaricineae</taxon>
        <taxon>Agaricaceae</taxon>
        <taxon>Leucocoprinus</taxon>
    </lineage>
</organism>
<dbReference type="Proteomes" id="UP001213000">
    <property type="component" value="Unassembled WGS sequence"/>
</dbReference>
<dbReference type="SMART" id="SM00535">
    <property type="entry name" value="RIBOc"/>
    <property type="match status" value="1"/>
</dbReference>
<comment type="caution">
    <text evidence="11">The sequence shown here is derived from an EMBL/GenBank/DDBJ whole genome shotgun (WGS) entry which is preliminary data.</text>
</comment>
<evidence type="ECO:0000256" key="6">
    <source>
        <dbReference type="ARBA" id="ARBA00024034"/>
    </source>
</evidence>
<dbReference type="PANTHER" id="PTHR33604">
    <property type="entry name" value="OSJNBA0004B13.7 PROTEIN"/>
    <property type="match status" value="1"/>
</dbReference>
<dbReference type="InterPro" id="IPR000999">
    <property type="entry name" value="RNase_III_dom"/>
</dbReference>
<evidence type="ECO:0000313" key="12">
    <source>
        <dbReference type="Proteomes" id="UP001213000"/>
    </source>
</evidence>
<evidence type="ECO:0000259" key="9">
    <source>
        <dbReference type="PROSITE" id="PS50137"/>
    </source>
</evidence>